<gene>
    <name evidence="12" type="primary">WDR75</name>
</gene>
<keyword evidence="7" id="KW-0539">Nucleus</keyword>
<keyword evidence="11" id="KW-1185">Reference proteome</keyword>
<dbReference type="SUPFAM" id="SSF50978">
    <property type="entry name" value="WD40 repeat-like"/>
    <property type="match status" value="1"/>
</dbReference>
<evidence type="ECO:0000256" key="7">
    <source>
        <dbReference type="ARBA" id="ARBA00023242"/>
    </source>
</evidence>
<dbReference type="Proteomes" id="UP000248480">
    <property type="component" value="Unplaced"/>
</dbReference>
<dbReference type="GO" id="GO:0032040">
    <property type="term" value="C:small-subunit processome"/>
    <property type="evidence" value="ECO:0007669"/>
    <property type="project" value="InterPro"/>
</dbReference>
<feature type="domain" description="WD repeat-containing protein 75 second beta-propeller" evidence="10">
    <location>
        <begin position="340"/>
        <end position="575"/>
    </location>
</feature>
<dbReference type="Gene3D" id="2.130.10.10">
    <property type="entry name" value="YVTN repeat-like/Quinoprotein amine dehydrogenase"/>
    <property type="match status" value="3"/>
</dbReference>
<dbReference type="GeneID" id="101354611"/>
<dbReference type="PROSITE" id="PS50294">
    <property type="entry name" value="WD_REPEATS_REGION"/>
    <property type="match status" value="1"/>
</dbReference>
<comment type="subcellular location">
    <subcellularLocation>
        <location evidence="1">Nucleus</location>
        <location evidence="1">Nucleolus</location>
    </subcellularLocation>
</comment>
<evidence type="ECO:0000256" key="8">
    <source>
        <dbReference type="PROSITE-ProRule" id="PRU00221"/>
    </source>
</evidence>
<evidence type="ECO:0000256" key="2">
    <source>
        <dbReference type="ARBA" id="ARBA00022517"/>
    </source>
</evidence>
<dbReference type="InterPro" id="IPR053826">
    <property type="entry name" value="WDR75"/>
</dbReference>
<dbReference type="InterPro" id="IPR015943">
    <property type="entry name" value="WD40/YVTN_repeat-like_dom_sf"/>
</dbReference>
<sequence>MVEEESLRVVRCGGSELNFRRAVFSADSKYIFCVSGDFVKVYSTATEECVHILHGHSDLVTGLQLNPSNHLQLYSCSFDGTIKLWDYIDGILIKTFTVGHKLHALFTLAHTKDSVFVTINKEKPDIFQLVSVKLPKSSSQEIEAKETAFVLDYINQSPKCIAFGNEGEYVAAVRDFYLSVYFFKKKTTSRFTLSSSRNRKHAKNNFTCVACHPKEDCIASGHKDGKIRLWRNFDDDKKYTYTCLHWHHDMVMDLAFSVTGTSLLSGGRESVLVEWRDATEKNKEFLPRLGATIEHISVSPAGDLFCTSHSDNKIIVIHRNLEASAVIQGLVKDKNIFTGLIIDPRTRALVLNGKPGHLQFYSLQSDKQLYNLDIVQQEYISDNDLIQIELRKAAFGCQGHWLATVEQRQEKETELELQMKLWAYNKKTQGFVLNTKVSMPHEDHITALCFCNAEKFENPTLVTASKDGHFKVWILTDDSDIYKKAVGWTCDFVGSYHKYQATNCCFSEDGSLLAVSFEEIVTIWDSETWELKCTFCQRAGKIRYLCFGRWTCSKYLLGATENDILCCWNLLSCALFVFKPSEPRPLYIQKKISREEVHWGVFVPRDVPESFTSEAYQWLNRSQFYFLTKSQSLLTFSAKSPEEKLTPTSKQLLAEESLPTTPFYFILGRHRQQQDEKLNDALGNELVQLPLTENIPAISELLHTPAHVLPSASFLCSMFINSLLLSKETKSAEEIPDDVDMEEEKGSDDTDEENDFTEKAQDTNDIDLGEDIIHQLSKSEEKELRKLRKVDYSWVTTL</sequence>
<dbReference type="FunFam" id="2.130.10.10:FF:000618">
    <property type="entry name" value="WD repeat-containing protein 75"/>
    <property type="match status" value="1"/>
</dbReference>
<keyword evidence="5" id="KW-0677">Repeat</keyword>
<evidence type="ECO:0000256" key="3">
    <source>
        <dbReference type="ARBA" id="ARBA00022552"/>
    </source>
</evidence>
<proteinExistence type="predicted"/>
<evidence type="ECO:0000256" key="1">
    <source>
        <dbReference type="ARBA" id="ARBA00004604"/>
    </source>
</evidence>
<dbReference type="AlphaFoldDB" id="A0A2Y9RMH2"/>
<dbReference type="PROSITE" id="PS50082">
    <property type="entry name" value="WD_REPEATS_2"/>
    <property type="match status" value="1"/>
</dbReference>
<evidence type="ECO:0000256" key="6">
    <source>
        <dbReference type="ARBA" id="ARBA00023163"/>
    </source>
</evidence>
<dbReference type="FunFam" id="2.130.10.10:FF:000941">
    <property type="entry name" value="WD repeat domain 75"/>
    <property type="match status" value="1"/>
</dbReference>
<accession>A0A2Y9RMH2</accession>
<dbReference type="SMART" id="SM00320">
    <property type="entry name" value="WD40"/>
    <property type="match status" value="8"/>
</dbReference>
<keyword evidence="4 8" id="KW-0853">WD repeat</keyword>
<dbReference type="PANTHER" id="PTHR44215">
    <property type="entry name" value="WD REPEAT-CONTAINING PROTEIN 75"/>
    <property type="match status" value="1"/>
</dbReference>
<dbReference type="Pfam" id="PF23869">
    <property type="entry name" value="Beta-prop_WDR75_1st"/>
    <property type="match status" value="1"/>
</dbReference>
<dbReference type="GO" id="GO:0045943">
    <property type="term" value="P:positive regulation of transcription by RNA polymerase I"/>
    <property type="evidence" value="ECO:0007669"/>
    <property type="project" value="InterPro"/>
</dbReference>
<reference evidence="12" key="1">
    <citation type="submission" date="2025-08" db="UniProtKB">
        <authorList>
            <consortium name="RefSeq"/>
        </authorList>
    </citation>
    <scope>IDENTIFICATION</scope>
</reference>
<evidence type="ECO:0000313" key="12">
    <source>
        <dbReference type="RefSeq" id="XP_023595662.1"/>
    </source>
</evidence>
<dbReference type="GO" id="GO:0003723">
    <property type="term" value="F:RNA binding"/>
    <property type="evidence" value="ECO:0007669"/>
    <property type="project" value="InterPro"/>
</dbReference>
<dbReference type="GO" id="GO:2000234">
    <property type="term" value="P:positive regulation of rRNA processing"/>
    <property type="evidence" value="ECO:0007669"/>
    <property type="project" value="TreeGrafter"/>
</dbReference>
<feature type="repeat" description="WD" evidence="8">
    <location>
        <begin position="53"/>
        <end position="95"/>
    </location>
</feature>
<dbReference type="InterPro" id="IPR001680">
    <property type="entry name" value="WD40_rpt"/>
</dbReference>
<dbReference type="InterPro" id="IPR036322">
    <property type="entry name" value="WD40_repeat_dom_sf"/>
</dbReference>
<dbReference type="GO" id="GO:0006364">
    <property type="term" value="P:rRNA processing"/>
    <property type="evidence" value="ECO:0007669"/>
    <property type="project" value="UniProtKB-KW"/>
</dbReference>
<evidence type="ECO:0000313" key="11">
    <source>
        <dbReference type="Proteomes" id="UP000248480"/>
    </source>
</evidence>
<evidence type="ECO:0000256" key="9">
    <source>
        <dbReference type="SAM" id="MobiDB-lite"/>
    </source>
</evidence>
<dbReference type="PANTHER" id="PTHR44215:SF1">
    <property type="entry name" value="WD REPEAT-CONTAINING PROTEIN 75"/>
    <property type="match status" value="1"/>
</dbReference>
<name>A0A2Y9RMH2_TRIMA</name>
<evidence type="ECO:0000256" key="4">
    <source>
        <dbReference type="ARBA" id="ARBA00022574"/>
    </source>
</evidence>
<keyword evidence="6" id="KW-0804">Transcription</keyword>
<dbReference type="Pfam" id="PF23769">
    <property type="entry name" value="Beta-prop_WDR75_2nd"/>
    <property type="match status" value="1"/>
</dbReference>
<feature type="compositionally biased region" description="Acidic residues" evidence="9">
    <location>
        <begin position="734"/>
        <end position="755"/>
    </location>
</feature>
<dbReference type="SUPFAM" id="SSF69322">
    <property type="entry name" value="Tricorn protease domain 2"/>
    <property type="match status" value="1"/>
</dbReference>
<organism evidence="11 12">
    <name type="scientific">Trichechus manatus latirostris</name>
    <name type="common">Florida manatee</name>
    <dbReference type="NCBI Taxonomy" id="127582"/>
    <lineage>
        <taxon>Eukaryota</taxon>
        <taxon>Metazoa</taxon>
        <taxon>Chordata</taxon>
        <taxon>Craniata</taxon>
        <taxon>Vertebrata</taxon>
        <taxon>Euteleostomi</taxon>
        <taxon>Mammalia</taxon>
        <taxon>Eutheria</taxon>
        <taxon>Afrotheria</taxon>
        <taxon>Sirenia</taxon>
        <taxon>Trichechidae</taxon>
        <taxon>Trichechus</taxon>
    </lineage>
</organism>
<feature type="region of interest" description="Disordered" evidence="9">
    <location>
        <begin position="731"/>
        <end position="765"/>
    </location>
</feature>
<dbReference type="InterPro" id="IPR057644">
    <property type="entry name" value="Beta-prop_WDR75_2nd"/>
</dbReference>
<protein>
    <submittedName>
        <fullName evidence="12">WD repeat-containing protein 75 isoform X2</fullName>
    </submittedName>
</protein>
<evidence type="ECO:0000259" key="10">
    <source>
        <dbReference type="Pfam" id="PF23769"/>
    </source>
</evidence>
<keyword evidence="3" id="KW-0698">rRNA processing</keyword>
<evidence type="ECO:0000256" key="5">
    <source>
        <dbReference type="ARBA" id="ARBA00022737"/>
    </source>
</evidence>
<keyword evidence="2" id="KW-0690">Ribosome biogenesis</keyword>
<dbReference type="RefSeq" id="XP_023595662.1">
    <property type="nucleotide sequence ID" value="XM_023739894.1"/>
</dbReference>
<dbReference type="CTD" id="84128"/>